<evidence type="ECO:0000256" key="9">
    <source>
        <dbReference type="ARBA" id="ARBA00022722"/>
    </source>
</evidence>
<feature type="binding site" evidence="14 15">
    <location>
        <position position="23"/>
    </location>
    <ligand>
        <name>a divalent metal cation</name>
        <dbReference type="ChEBI" id="CHEBI:60240"/>
    </ligand>
</feature>
<comment type="caution">
    <text evidence="18">The sequence shown here is derived from an EMBL/GenBank/DDBJ whole genome shotgun (WGS) entry which is preliminary data.</text>
</comment>
<evidence type="ECO:0000259" key="17">
    <source>
        <dbReference type="PROSITE" id="PS51975"/>
    </source>
</evidence>
<dbReference type="InterPro" id="IPR012337">
    <property type="entry name" value="RNaseH-like_sf"/>
</dbReference>
<evidence type="ECO:0000256" key="16">
    <source>
        <dbReference type="RuleBase" id="RU003515"/>
    </source>
</evidence>
<reference evidence="18" key="2">
    <citation type="journal article" date="2021" name="PeerJ">
        <title>Extensive microbial diversity within the chicken gut microbiome revealed by metagenomics and culture.</title>
        <authorList>
            <person name="Gilroy R."/>
            <person name="Ravi A."/>
            <person name="Getino M."/>
            <person name="Pursley I."/>
            <person name="Horton D.L."/>
            <person name="Alikhan N.F."/>
            <person name="Baker D."/>
            <person name="Gharbi K."/>
            <person name="Hall N."/>
            <person name="Watson M."/>
            <person name="Adriaenssens E.M."/>
            <person name="Foster-Nyarko E."/>
            <person name="Jarju S."/>
            <person name="Secka A."/>
            <person name="Antonio M."/>
            <person name="Oren A."/>
            <person name="Chaudhuri R.R."/>
            <person name="La Ragione R."/>
            <person name="Hildebrand F."/>
            <person name="Pallen M.J."/>
        </authorList>
    </citation>
    <scope>NUCLEOTIDE SEQUENCE</scope>
    <source>
        <strain evidence="18">ChiW16-3235</strain>
    </source>
</reference>
<dbReference type="GO" id="GO:0005737">
    <property type="term" value="C:cytoplasm"/>
    <property type="evidence" value="ECO:0007669"/>
    <property type="project" value="UniProtKB-SubCell"/>
</dbReference>
<keyword evidence="13 14" id="KW-0464">Manganese</keyword>
<evidence type="ECO:0000256" key="15">
    <source>
        <dbReference type="PROSITE-ProRule" id="PRU01319"/>
    </source>
</evidence>
<evidence type="ECO:0000256" key="12">
    <source>
        <dbReference type="ARBA" id="ARBA00022801"/>
    </source>
</evidence>
<evidence type="ECO:0000256" key="7">
    <source>
        <dbReference type="ARBA" id="ARBA00019179"/>
    </source>
</evidence>
<evidence type="ECO:0000256" key="5">
    <source>
        <dbReference type="ARBA" id="ARBA00008378"/>
    </source>
</evidence>
<dbReference type="PANTHER" id="PTHR10954:SF23">
    <property type="entry name" value="RIBONUCLEASE"/>
    <property type="match status" value="1"/>
</dbReference>
<comment type="function">
    <text evidence="3 14 16">Endonuclease that specifically degrades the RNA of RNA-DNA hybrids.</text>
</comment>
<comment type="subcellular location">
    <subcellularLocation>
        <location evidence="4 14">Cytoplasm</location>
    </subcellularLocation>
</comment>
<dbReference type="Proteomes" id="UP000823913">
    <property type="component" value="Unassembled WGS sequence"/>
</dbReference>
<dbReference type="AlphaFoldDB" id="A0A9D1E740"/>
<dbReference type="NCBIfam" id="NF000595">
    <property type="entry name" value="PRK00015.1-3"/>
    <property type="match status" value="1"/>
</dbReference>
<comment type="cofactor">
    <cofactor evidence="14 15">
        <name>Mn(2+)</name>
        <dbReference type="ChEBI" id="CHEBI:29035"/>
    </cofactor>
    <cofactor evidence="14 15">
        <name>Mg(2+)</name>
        <dbReference type="ChEBI" id="CHEBI:18420"/>
    </cofactor>
    <text evidence="14 15">Manganese or magnesium. Binds 1 divalent metal ion per monomer in the absence of substrate. May bind a second metal ion after substrate binding.</text>
</comment>
<dbReference type="PANTHER" id="PTHR10954">
    <property type="entry name" value="RIBONUCLEASE H2 SUBUNIT A"/>
    <property type="match status" value="1"/>
</dbReference>
<dbReference type="EMBL" id="DVHK01000096">
    <property type="protein sequence ID" value="HIR67329.1"/>
    <property type="molecule type" value="Genomic_DNA"/>
</dbReference>
<feature type="domain" description="RNase H type-2" evidence="17">
    <location>
        <begin position="16"/>
        <end position="198"/>
    </location>
</feature>
<proteinExistence type="inferred from homology"/>
<dbReference type="GO" id="GO:0032299">
    <property type="term" value="C:ribonuclease H2 complex"/>
    <property type="evidence" value="ECO:0007669"/>
    <property type="project" value="TreeGrafter"/>
</dbReference>
<dbReference type="InterPro" id="IPR001352">
    <property type="entry name" value="RNase_HII/HIII"/>
</dbReference>
<dbReference type="Pfam" id="PF01351">
    <property type="entry name" value="RNase_HII"/>
    <property type="match status" value="1"/>
</dbReference>
<evidence type="ECO:0000256" key="14">
    <source>
        <dbReference type="HAMAP-Rule" id="MF_00052"/>
    </source>
</evidence>
<comment type="similarity">
    <text evidence="5">Belongs to the RNase HII family. RnhC subfamily.</text>
</comment>
<dbReference type="HAMAP" id="MF_00052_B">
    <property type="entry name" value="RNase_HII_B"/>
    <property type="match status" value="1"/>
</dbReference>
<dbReference type="PROSITE" id="PS51975">
    <property type="entry name" value="RNASE_H_2"/>
    <property type="match status" value="1"/>
</dbReference>
<keyword evidence="11 14" id="KW-0255">Endonuclease</keyword>
<organism evidence="18 19">
    <name type="scientific">Candidatus Coproplasma avicola</name>
    <dbReference type="NCBI Taxonomy" id="2840744"/>
    <lineage>
        <taxon>Bacteria</taxon>
        <taxon>Bacillati</taxon>
        <taxon>Bacillota</taxon>
        <taxon>Clostridia</taxon>
        <taxon>Eubacteriales</taxon>
        <taxon>Candidatus Coproplasma</taxon>
    </lineage>
</organism>
<dbReference type="GO" id="GO:0006298">
    <property type="term" value="P:mismatch repair"/>
    <property type="evidence" value="ECO:0007669"/>
    <property type="project" value="TreeGrafter"/>
</dbReference>
<feature type="binding site" evidence="14 15">
    <location>
        <position position="22"/>
    </location>
    <ligand>
        <name>a divalent metal cation</name>
        <dbReference type="ChEBI" id="CHEBI:60240"/>
    </ligand>
</feature>
<evidence type="ECO:0000256" key="10">
    <source>
        <dbReference type="ARBA" id="ARBA00022723"/>
    </source>
</evidence>
<dbReference type="GO" id="GO:0030145">
    <property type="term" value="F:manganese ion binding"/>
    <property type="evidence" value="ECO:0007669"/>
    <property type="project" value="UniProtKB-UniRule"/>
</dbReference>
<reference evidence="18" key="1">
    <citation type="submission" date="2020-10" db="EMBL/GenBank/DDBJ databases">
        <authorList>
            <person name="Gilroy R."/>
        </authorList>
    </citation>
    <scope>NUCLEOTIDE SEQUENCE</scope>
    <source>
        <strain evidence="18">ChiW16-3235</strain>
    </source>
</reference>
<keyword evidence="12 14" id="KW-0378">Hydrolase</keyword>
<gene>
    <name evidence="14" type="primary">rnhB</name>
    <name evidence="18" type="ORF">IAB94_04720</name>
</gene>
<evidence type="ECO:0000256" key="1">
    <source>
        <dbReference type="ARBA" id="ARBA00000077"/>
    </source>
</evidence>
<dbReference type="InterPro" id="IPR036397">
    <property type="entry name" value="RNaseH_sf"/>
</dbReference>
<dbReference type="CDD" id="cd07182">
    <property type="entry name" value="RNase_HII_bacteria_HII_like"/>
    <property type="match status" value="1"/>
</dbReference>
<evidence type="ECO:0000313" key="19">
    <source>
        <dbReference type="Proteomes" id="UP000823913"/>
    </source>
</evidence>
<keyword evidence="9 14" id="KW-0540">Nuclease</keyword>
<comment type="catalytic activity">
    <reaction evidence="1 14 15 16">
        <text>Endonucleolytic cleavage to 5'-phosphomonoester.</text>
        <dbReference type="EC" id="3.1.26.4"/>
    </reaction>
</comment>
<dbReference type="EC" id="3.1.26.4" evidence="6 14"/>
<evidence type="ECO:0000256" key="8">
    <source>
        <dbReference type="ARBA" id="ARBA00022490"/>
    </source>
</evidence>
<dbReference type="SUPFAM" id="SSF53098">
    <property type="entry name" value="Ribonuclease H-like"/>
    <property type="match status" value="1"/>
</dbReference>
<dbReference type="GO" id="GO:0043137">
    <property type="term" value="P:DNA replication, removal of RNA primer"/>
    <property type="evidence" value="ECO:0007669"/>
    <property type="project" value="TreeGrafter"/>
</dbReference>
<dbReference type="GO" id="GO:0004523">
    <property type="term" value="F:RNA-DNA hybrid ribonuclease activity"/>
    <property type="evidence" value="ECO:0007669"/>
    <property type="project" value="UniProtKB-UniRule"/>
</dbReference>
<evidence type="ECO:0000256" key="4">
    <source>
        <dbReference type="ARBA" id="ARBA00004496"/>
    </source>
</evidence>
<evidence type="ECO:0000256" key="2">
    <source>
        <dbReference type="ARBA" id="ARBA00001946"/>
    </source>
</evidence>
<evidence type="ECO:0000256" key="11">
    <source>
        <dbReference type="ARBA" id="ARBA00022759"/>
    </source>
</evidence>
<comment type="cofactor">
    <cofactor evidence="2">
        <name>Mg(2+)</name>
        <dbReference type="ChEBI" id="CHEBI:18420"/>
    </cofactor>
</comment>
<dbReference type="NCBIfam" id="NF000594">
    <property type="entry name" value="PRK00015.1-1"/>
    <property type="match status" value="1"/>
</dbReference>
<name>A0A9D1E740_9FIRM</name>
<evidence type="ECO:0000256" key="6">
    <source>
        <dbReference type="ARBA" id="ARBA00012180"/>
    </source>
</evidence>
<dbReference type="InterPro" id="IPR022898">
    <property type="entry name" value="RNase_HII"/>
</dbReference>
<protein>
    <recommendedName>
        <fullName evidence="7 14">Ribonuclease HII</fullName>
        <shortName evidence="14">RNase HII</shortName>
        <ecNumber evidence="6 14">3.1.26.4</ecNumber>
    </recommendedName>
</protein>
<evidence type="ECO:0000256" key="13">
    <source>
        <dbReference type="ARBA" id="ARBA00023211"/>
    </source>
</evidence>
<keyword evidence="8 14" id="KW-0963">Cytoplasm</keyword>
<feature type="binding site" evidence="14 15">
    <location>
        <position position="114"/>
    </location>
    <ligand>
        <name>a divalent metal cation</name>
        <dbReference type="ChEBI" id="CHEBI:60240"/>
    </ligand>
</feature>
<evidence type="ECO:0000313" key="18">
    <source>
        <dbReference type="EMBL" id="HIR67329.1"/>
    </source>
</evidence>
<dbReference type="InterPro" id="IPR024567">
    <property type="entry name" value="RNase_HII/HIII_dom"/>
</dbReference>
<dbReference type="GO" id="GO:0003723">
    <property type="term" value="F:RNA binding"/>
    <property type="evidence" value="ECO:0007669"/>
    <property type="project" value="UniProtKB-UniRule"/>
</dbReference>
<sequence length="198" mass="21695">MDKLYYEGKLHADGYKYVCGVDEVGRGPLAGPVVCAAVIMPEGGFIEGVDDSKKLTAKKREKLAELIKQNAVGWAICRVEPQVIDEINILQATRLCMKNAVQSLSIRPDFVLTDGNMTLDIDIPQRSIVKGDALCYCIGAASIIAKVERDALMAQYAGVYPGYGFERNAGYGTAAHIAAIKERGLCPIHRRSFTKKWQ</sequence>
<evidence type="ECO:0000256" key="3">
    <source>
        <dbReference type="ARBA" id="ARBA00004065"/>
    </source>
</evidence>
<accession>A0A9D1E740</accession>
<keyword evidence="10 14" id="KW-0479">Metal-binding</keyword>
<dbReference type="Gene3D" id="3.30.420.10">
    <property type="entry name" value="Ribonuclease H-like superfamily/Ribonuclease H"/>
    <property type="match status" value="1"/>
</dbReference>
<dbReference type="FunFam" id="3.30.420.10:FF:000006">
    <property type="entry name" value="Ribonuclease HII"/>
    <property type="match status" value="1"/>
</dbReference>